<proteinExistence type="predicted"/>
<gene>
    <name evidence="5" type="ORF">FOXG_15368</name>
</gene>
<dbReference type="EMBL" id="DS231721">
    <property type="protein sequence ID" value="KNB17280.1"/>
    <property type="molecule type" value="Genomic_DNA"/>
</dbReference>
<dbReference type="SMART" id="SM00248">
    <property type="entry name" value="ANK"/>
    <property type="match status" value="9"/>
</dbReference>
<reference evidence="5" key="2">
    <citation type="journal article" date="2010" name="Nature">
        <title>Comparative genomics reveals mobile pathogenicity chromosomes in Fusarium.</title>
        <authorList>
            <person name="Ma L.J."/>
            <person name="van der Does H.C."/>
            <person name="Borkovich K.A."/>
            <person name="Coleman J.J."/>
            <person name="Daboussi M.J."/>
            <person name="Di Pietro A."/>
            <person name="Dufresne M."/>
            <person name="Freitag M."/>
            <person name="Grabherr M."/>
            <person name="Henrissat B."/>
            <person name="Houterman P.M."/>
            <person name="Kang S."/>
            <person name="Shim W.B."/>
            <person name="Woloshuk C."/>
            <person name="Xie X."/>
            <person name="Xu J.R."/>
            <person name="Antoniw J."/>
            <person name="Baker S.E."/>
            <person name="Bluhm B.H."/>
            <person name="Breakspear A."/>
            <person name="Brown D.W."/>
            <person name="Butchko R.A."/>
            <person name="Chapman S."/>
            <person name="Coulson R."/>
            <person name="Coutinho P.M."/>
            <person name="Danchin E.G."/>
            <person name="Diener A."/>
            <person name="Gale L.R."/>
            <person name="Gardiner D.M."/>
            <person name="Goff S."/>
            <person name="Hammond-Kosack K.E."/>
            <person name="Hilburn K."/>
            <person name="Hua-Van A."/>
            <person name="Jonkers W."/>
            <person name="Kazan K."/>
            <person name="Kodira C.D."/>
            <person name="Koehrsen M."/>
            <person name="Kumar L."/>
            <person name="Lee Y.H."/>
            <person name="Li L."/>
            <person name="Manners J.M."/>
            <person name="Miranda-Saavedra D."/>
            <person name="Mukherjee M."/>
            <person name="Park G."/>
            <person name="Park J."/>
            <person name="Park S.Y."/>
            <person name="Proctor R.H."/>
            <person name="Regev A."/>
            <person name="Ruiz-Roldan M.C."/>
            <person name="Sain D."/>
            <person name="Sakthikumar S."/>
            <person name="Sykes S."/>
            <person name="Schwartz D.C."/>
            <person name="Turgeon B.G."/>
            <person name="Wapinski I."/>
            <person name="Yoder O."/>
            <person name="Young S."/>
            <person name="Zeng Q."/>
            <person name="Zhou S."/>
            <person name="Galagan J."/>
            <person name="Cuomo C.A."/>
            <person name="Kistler H.C."/>
            <person name="Rep M."/>
        </authorList>
    </citation>
    <scope>NUCLEOTIDE SEQUENCE [LARGE SCALE GENOMIC DNA]</scope>
    <source>
        <strain evidence="5">4287</strain>
    </source>
</reference>
<dbReference type="Pfam" id="PF12796">
    <property type="entry name" value="Ank_2"/>
    <property type="match status" value="1"/>
</dbReference>
<dbReference type="SUPFAM" id="SSF53167">
    <property type="entry name" value="Purine and uridine phosphorylases"/>
    <property type="match status" value="1"/>
</dbReference>
<dbReference type="SUPFAM" id="SSF48403">
    <property type="entry name" value="Ankyrin repeat"/>
    <property type="match status" value="1"/>
</dbReference>
<feature type="compositionally biased region" description="Polar residues" evidence="3">
    <location>
        <begin position="1044"/>
        <end position="1057"/>
    </location>
</feature>
<dbReference type="VEuPathDB" id="FungiDB:FOXG_15368"/>
<dbReference type="SUPFAM" id="SSF52540">
    <property type="entry name" value="P-loop containing nucleoside triphosphate hydrolases"/>
    <property type="match status" value="1"/>
</dbReference>
<evidence type="ECO:0000256" key="3">
    <source>
        <dbReference type="SAM" id="MobiDB-lite"/>
    </source>
</evidence>
<dbReference type="PROSITE" id="PS50297">
    <property type="entry name" value="ANK_REP_REGION"/>
    <property type="match status" value="4"/>
</dbReference>
<feature type="repeat" description="ANK" evidence="2">
    <location>
        <begin position="1112"/>
        <end position="1144"/>
    </location>
</feature>
<dbReference type="InterPro" id="IPR002110">
    <property type="entry name" value="Ankyrin_rpt"/>
</dbReference>
<dbReference type="PANTHER" id="PTHR46082">
    <property type="entry name" value="ATP/GTP-BINDING PROTEIN-RELATED"/>
    <property type="match status" value="1"/>
</dbReference>
<dbReference type="InterPro" id="IPR035994">
    <property type="entry name" value="Nucleoside_phosphorylase_sf"/>
</dbReference>
<dbReference type="GeneID" id="28956433"/>
<evidence type="ECO:0000256" key="2">
    <source>
        <dbReference type="PROSITE-ProRule" id="PRU00023"/>
    </source>
</evidence>
<dbReference type="PRINTS" id="PR01415">
    <property type="entry name" value="ANKYRIN"/>
</dbReference>
<dbReference type="Pfam" id="PF00023">
    <property type="entry name" value="Ank"/>
    <property type="match status" value="1"/>
</dbReference>
<name>A0A0J9W351_FUSO4</name>
<dbReference type="KEGG" id="fox:FOXG_15368"/>
<feature type="repeat" description="ANK" evidence="2">
    <location>
        <begin position="1079"/>
        <end position="1111"/>
    </location>
</feature>
<dbReference type="Gene3D" id="1.25.40.20">
    <property type="entry name" value="Ankyrin repeat-containing domain"/>
    <property type="match status" value="2"/>
</dbReference>
<dbReference type="Gene3D" id="3.40.50.300">
    <property type="entry name" value="P-loop containing nucleotide triphosphate hydrolases"/>
    <property type="match status" value="1"/>
</dbReference>
<dbReference type="Pfam" id="PF24883">
    <property type="entry name" value="NPHP3_N"/>
    <property type="match status" value="1"/>
</dbReference>
<feature type="repeat" description="ANK" evidence="2">
    <location>
        <begin position="981"/>
        <end position="1013"/>
    </location>
</feature>
<sequence length="1328" mass="148494">MLDPSDPDAYTVGWVCALSTEFTAAQEQFDEEYEPHESPEHRDANDFNVYSFGKIKGHMVVVAVLPNGQYGTASAATVAKDMIRSFRNIRFGLMVGIGGGAPTKQHDIRLGDVVVSSPSPGQSGVFQYDFGKATKDVFQHTASHNKPPPLLLAAVAGLKTQYERKGLQIHDKVSTIVANNKRLSAKYGRPEDPDSLFSPSIDHKSDPCPKFCVTAPTDLVDRKPRQEPMEVVEVHYGTIASGNTLMKDAFKRDELASKANILCFEMEAAGLMDGFQCLVIRGICDYSDSHKNDRWQGYAAMTAAVYAKQILGRIRPEAVAREETIISKIDEVFNSVISGVENLKRSISEQEVLNWLSDEDFGTYQFDERSKKAPGTCQWFLDSPEYQSWTQEKGQVLFCPGIAGAGKTVLASAIIESLHSRFQSDSSTAIVHIYCRYNRVDRQTFNKLRASLLRQLCERLSPLPEGIMQLYNQYKPRRVEAPPERILSELESVSGLFSKVFMVVDALDEWRATEHADLYSLPGELLHLQRKLAMNLLATSRPIPLIANQFNNYPSISITAQQQDIYAYVDNFRWPESSCIGKITGLRGLVKKVMSQIVRGMFLLARLYLHSLENETSERDVKDALKRFEDRAKNDDNDPKFNIVDQAYNDTLKRLREQHQNSSDLAFRVLAWICCTGWKLPASAIQHGLALREGDTTFHEDGIVDESLLLSVCCGLVEIPEGSREIRLVHYTTENFFRHNRHLLDEYFLVRHSINCDLPSNADAYLARQCIICLSIDLPRHLPGGIGNDPQLRSRYYGYDMLIHSMVELLYDRRFGSSGKNYTALADKIQDPLYTYSAFNWGGHVRRLSPLDQTYKTSIDFLQTRGMVDQAIMLILTLGTWSEDRQAPQDMSNLHLAALFGLGDLAESLMKNIDINSRDSCGRTALVWALECLAFEFKFSPDYIMSVTKNFEIYDGIDIARRRVVNALLRSGANPRMPGYNGDTPLHLAAILGDVEIVERILEYGVDIDILNRNVGVPLEEAVRHSRESASMKLLESGTVDTGGENSRTAHTETSSVSNLAPMETLIEKGAKADFPDINGQTALMEASKRGHNRIDELLLENQSNVDQQDHKGDTALMKACIGDHADVIELLVAANARLDIENDKGDTALDHGGRYCGEDSIKRLLHQSTDPTIRDQHSGTVLISASHWKRPNIVSLILEDAKLKPTSKFINLALSEACSDSNEKIVRLLIDHGANPDMPLDIESNGGDFFRPIHMAAIRGEKTGVQILIERGASVNLRSSGGLLPLDYAMRYHGEDPSIADLLRKHGAITEGKRLVQLMQDRSKRLN</sequence>
<dbReference type="GO" id="GO:0009116">
    <property type="term" value="P:nucleoside metabolic process"/>
    <property type="evidence" value="ECO:0007669"/>
    <property type="project" value="InterPro"/>
</dbReference>
<feature type="repeat" description="ANK" evidence="2">
    <location>
        <begin position="1249"/>
        <end position="1281"/>
    </location>
</feature>
<evidence type="ECO:0000256" key="1">
    <source>
        <dbReference type="ARBA" id="ARBA00022737"/>
    </source>
</evidence>
<organism evidence="5 6">
    <name type="scientific">Fusarium oxysporum f. sp. lycopersici (strain 4287 / CBS 123668 / FGSC 9935 / NRRL 34936)</name>
    <name type="common">Fusarium vascular wilt of tomato</name>
    <dbReference type="NCBI Taxonomy" id="426428"/>
    <lineage>
        <taxon>Eukaryota</taxon>
        <taxon>Fungi</taxon>
        <taxon>Dikarya</taxon>
        <taxon>Ascomycota</taxon>
        <taxon>Pezizomycotina</taxon>
        <taxon>Sordariomycetes</taxon>
        <taxon>Hypocreomycetidae</taxon>
        <taxon>Hypocreales</taxon>
        <taxon>Nectriaceae</taxon>
        <taxon>Fusarium</taxon>
        <taxon>Fusarium oxysporum species complex</taxon>
    </lineage>
</organism>
<keyword evidence="1" id="KW-0677">Repeat</keyword>
<dbReference type="InterPro" id="IPR053137">
    <property type="entry name" value="NLR-like"/>
</dbReference>
<evidence type="ECO:0000313" key="6">
    <source>
        <dbReference type="Proteomes" id="UP000009097"/>
    </source>
</evidence>
<dbReference type="InterPro" id="IPR056884">
    <property type="entry name" value="NPHP3-like_N"/>
</dbReference>
<dbReference type="Proteomes" id="UP000009097">
    <property type="component" value="Unassembled WGS sequence"/>
</dbReference>
<dbReference type="OrthoDB" id="20872at2759"/>
<reference evidence="5" key="1">
    <citation type="submission" date="2007-04" db="EMBL/GenBank/DDBJ databases">
        <authorList>
            <consortium name="The Broad Institute Genome Sequencing Platform"/>
            <person name="Birren B."/>
            <person name="Lander E."/>
            <person name="Galagan J."/>
            <person name="Nusbaum C."/>
            <person name="Devon K."/>
            <person name="Ma L.-J."/>
            <person name="Jaffe D."/>
            <person name="Butler J."/>
            <person name="Alvarez P."/>
            <person name="Gnerre S."/>
            <person name="Grabherr M."/>
            <person name="Kleber M."/>
            <person name="Mauceli E."/>
            <person name="Brockman W."/>
            <person name="MacCallum I.A."/>
            <person name="Young S."/>
            <person name="LaButti K."/>
            <person name="DeCaprio D."/>
            <person name="Crawford M."/>
            <person name="Koehrsen M."/>
            <person name="Engels R."/>
            <person name="Montgomery P."/>
            <person name="Pearson M."/>
            <person name="Howarth C."/>
            <person name="Larson L."/>
            <person name="White J."/>
            <person name="O'Leary S."/>
            <person name="Kodira C."/>
            <person name="Zeng Q."/>
            <person name="Yandava C."/>
            <person name="Alvarado L."/>
            <person name="Kistler C."/>
            <person name="Shim W.-B."/>
            <person name="Kang S."/>
            <person name="Woloshuk C."/>
        </authorList>
    </citation>
    <scope>NUCLEOTIDE SEQUENCE</scope>
    <source>
        <strain evidence="5">4287</strain>
    </source>
</reference>
<feature type="domain" description="Nephrocystin 3-like N-terminal" evidence="4">
    <location>
        <begin position="375"/>
        <end position="541"/>
    </location>
</feature>
<keyword evidence="2" id="KW-0040">ANK repeat</keyword>
<accession>A0A0J9W351</accession>
<dbReference type="GO" id="GO:0003824">
    <property type="term" value="F:catalytic activity"/>
    <property type="evidence" value="ECO:0007669"/>
    <property type="project" value="InterPro"/>
</dbReference>
<evidence type="ECO:0000259" key="4">
    <source>
        <dbReference type="Pfam" id="PF24883"/>
    </source>
</evidence>
<dbReference type="PANTHER" id="PTHR46082:SF11">
    <property type="entry name" value="AAA+ ATPASE DOMAIN-CONTAINING PROTEIN-RELATED"/>
    <property type="match status" value="1"/>
</dbReference>
<dbReference type="Gene3D" id="3.40.50.1580">
    <property type="entry name" value="Nucleoside phosphorylase domain"/>
    <property type="match status" value="1"/>
</dbReference>
<dbReference type="PROSITE" id="PS50088">
    <property type="entry name" value="ANK_REPEAT"/>
    <property type="match status" value="4"/>
</dbReference>
<feature type="region of interest" description="Disordered" evidence="3">
    <location>
        <begin position="1038"/>
        <end position="1057"/>
    </location>
</feature>
<dbReference type="InterPro" id="IPR036770">
    <property type="entry name" value="Ankyrin_rpt-contain_sf"/>
</dbReference>
<evidence type="ECO:0000313" key="5">
    <source>
        <dbReference type="EMBL" id="KNB17280.1"/>
    </source>
</evidence>
<dbReference type="InterPro" id="IPR027417">
    <property type="entry name" value="P-loop_NTPase"/>
</dbReference>
<dbReference type="RefSeq" id="XP_018255325.1">
    <property type="nucleotide sequence ID" value="XM_018395458.1"/>
</dbReference>
<protein>
    <recommendedName>
        <fullName evidence="4">Nephrocystin 3-like N-terminal domain-containing protein</fullName>
    </recommendedName>
</protein>